<organism evidence="3 4">
    <name type="scientific">Stachybotrys chlorohalonatus (strain IBT 40285)</name>
    <dbReference type="NCBI Taxonomy" id="1283841"/>
    <lineage>
        <taxon>Eukaryota</taxon>
        <taxon>Fungi</taxon>
        <taxon>Dikarya</taxon>
        <taxon>Ascomycota</taxon>
        <taxon>Pezizomycotina</taxon>
        <taxon>Sordariomycetes</taxon>
        <taxon>Hypocreomycetidae</taxon>
        <taxon>Hypocreales</taxon>
        <taxon>Stachybotryaceae</taxon>
        <taxon>Stachybotrys</taxon>
    </lineage>
</organism>
<feature type="domain" description="DUF7770" evidence="2">
    <location>
        <begin position="46"/>
        <end position="192"/>
    </location>
</feature>
<dbReference type="AlphaFoldDB" id="A0A084Q9R3"/>
<evidence type="ECO:0000259" key="2">
    <source>
        <dbReference type="Pfam" id="PF24968"/>
    </source>
</evidence>
<dbReference type="InParanoid" id="A0A084Q9R3"/>
<dbReference type="Pfam" id="PF24968">
    <property type="entry name" value="DUF7770"/>
    <property type="match status" value="1"/>
</dbReference>
<feature type="region of interest" description="Disordered" evidence="1">
    <location>
        <begin position="188"/>
        <end position="224"/>
    </location>
</feature>
<dbReference type="OrthoDB" id="3527137at2759"/>
<dbReference type="STRING" id="1283841.A0A084Q9R3"/>
<dbReference type="EMBL" id="KL660898">
    <property type="protein sequence ID" value="KFA60698.1"/>
    <property type="molecule type" value="Genomic_DNA"/>
</dbReference>
<protein>
    <recommendedName>
        <fullName evidence="2">DUF7770 domain-containing protein</fullName>
    </recommendedName>
</protein>
<evidence type="ECO:0000313" key="4">
    <source>
        <dbReference type="Proteomes" id="UP000028524"/>
    </source>
</evidence>
<dbReference type="Proteomes" id="UP000028524">
    <property type="component" value="Unassembled WGS sequence"/>
</dbReference>
<evidence type="ECO:0000256" key="1">
    <source>
        <dbReference type="SAM" id="MobiDB-lite"/>
    </source>
</evidence>
<evidence type="ECO:0000313" key="3">
    <source>
        <dbReference type="EMBL" id="KFA60698.1"/>
    </source>
</evidence>
<proteinExistence type="predicted"/>
<dbReference type="OMA" id="GCTGWIL"/>
<sequence length="224" mass="25219">MGNCFGTPSHGDKPSHTNFELSNLNSINYIPESSQGEIRSKSVFYVHLVAHTVLENGGNHWDIFLQTGVSESIRLDMTPGAFPGRYGFLGRLDITKHNYPVTTRQQKLVTIAAARRCSVGFVLDAIIQADNHRYEFTKEGRGCTSWVRDQFYLFVQIGLLPPGYEAQFEQAITTAWIGGVAHGTSKVTRGTYLRDRGGNQRQGQKKKGRMDNRNSNQARRRRAR</sequence>
<dbReference type="HOGENOM" id="CLU_085826_2_0_1"/>
<accession>A0A084Q9R3</accession>
<gene>
    <name evidence="3" type="ORF">S40285_10272</name>
</gene>
<reference evidence="3 4" key="1">
    <citation type="journal article" date="2014" name="BMC Genomics">
        <title>Comparative genome sequencing reveals chemotype-specific gene clusters in the toxigenic black mold Stachybotrys.</title>
        <authorList>
            <person name="Semeiks J."/>
            <person name="Borek D."/>
            <person name="Otwinowski Z."/>
            <person name="Grishin N.V."/>
        </authorList>
    </citation>
    <scope>NUCLEOTIDE SEQUENCE [LARGE SCALE GENOMIC DNA]</scope>
    <source>
        <strain evidence="3 4">IBT 40285</strain>
    </source>
</reference>
<keyword evidence="4" id="KW-1185">Reference proteome</keyword>
<name>A0A084Q9R3_STAC4</name>
<dbReference type="InterPro" id="IPR056672">
    <property type="entry name" value="DUF7770"/>
</dbReference>